<name>A0A6G1H314_9PEZI</name>
<evidence type="ECO:0000259" key="1">
    <source>
        <dbReference type="Pfam" id="PF01965"/>
    </source>
</evidence>
<dbReference type="Gene3D" id="3.40.50.880">
    <property type="match status" value="1"/>
</dbReference>
<accession>A0A6G1H314</accession>
<dbReference type="InterPro" id="IPR029062">
    <property type="entry name" value="Class_I_gatase-like"/>
</dbReference>
<keyword evidence="2" id="KW-0808">Transferase</keyword>
<sequence>MSAVQDGSSEPIQVLYALHEGFDTLDFAGPFEAMWHAKHDIKDASTRAFEITTCSPKGSVTSTQGMLMKTDLDIATATDDLKEYDVLVIPGGGTDAILKDNSQPQSLIKAFAALQQSDSTKERTLLSICTGSLLLAQAGVLQGLSATTHPDHYTKLEILCKDAARNGELAQTDVMEERYVVNNARFELGENIDENPFILSKRPDGRRKSIARKGSNAWKESNKRRESNARRASLRLGGLRVITAGGIMAGVDATLYLIAAMVSTESAEEVARLLQFQWQKGVTVDGIDV</sequence>
<dbReference type="GO" id="GO:0016740">
    <property type="term" value="F:transferase activity"/>
    <property type="evidence" value="ECO:0007669"/>
    <property type="project" value="UniProtKB-KW"/>
</dbReference>
<keyword evidence="2" id="KW-0315">Glutamine amidotransferase</keyword>
<protein>
    <submittedName>
        <fullName evidence="2">Class I glutamine amidotransferase-like protein</fullName>
    </submittedName>
</protein>
<reference evidence="2" key="1">
    <citation type="journal article" date="2020" name="Stud. Mycol.">
        <title>101 Dothideomycetes genomes: a test case for predicting lifestyles and emergence of pathogens.</title>
        <authorList>
            <person name="Haridas S."/>
            <person name="Albert R."/>
            <person name="Binder M."/>
            <person name="Bloem J."/>
            <person name="Labutti K."/>
            <person name="Salamov A."/>
            <person name="Andreopoulos B."/>
            <person name="Baker S."/>
            <person name="Barry K."/>
            <person name="Bills G."/>
            <person name="Bluhm B."/>
            <person name="Cannon C."/>
            <person name="Castanera R."/>
            <person name="Culley D."/>
            <person name="Daum C."/>
            <person name="Ezra D."/>
            <person name="Gonzalez J."/>
            <person name="Henrissat B."/>
            <person name="Kuo A."/>
            <person name="Liang C."/>
            <person name="Lipzen A."/>
            <person name="Lutzoni F."/>
            <person name="Magnuson J."/>
            <person name="Mondo S."/>
            <person name="Nolan M."/>
            <person name="Ohm R."/>
            <person name="Pangilinan J."/>
            <person name="Park H.-J."/>
            <person name="Ramirez L."/>
            <person name="Alfaro M."/>
            <person name="Sun H."/>
            <person name="Tritt A."/>
            <person name="Yoshinaga Y."/>
            <person name="Zwiers L.-H."/>
            <person name="Turgeon B."/>
            <person name="Goodwin S."/>
            <person name="Spatafora J."/>
            <person name="Crous P."/>
            <person name="Grigoriev I."/>
        </authorList>
    </citation>
    <scope>NUCLEOTIDE SEQUENCE</scope>
    <source>
        <strain evidence="2">CBS 113979</strain>
    </source>
</reference>
<dbReference type="AlphaFoldDB" id="A0A6G1H314"/>
<dbReference type="OrthoDB" id="543156at2759"/>
<evidence type="ECO:0000313" key="2">
    <source>
        <dbReference type="EMBL" id="KAF1987454.1"/>
    </source>
</evidence>
<dbReference type="SUPFAM" id="SSF52317">
    <property type="entry name" value="Class I glutamine amidotransferase-like"/>
    <property type="match status" value="1"/>
</dbReference>
<proteinExistence type="predicted"/>
<organism evidence="2 3">
    <name type="scientific">Aulographum hederae CBS 113979</name>
    <dbReference type="NCBI Taxonomy" id="1176131"/>
    <lineage>
        <taxon>Eukaryota</taxon>
        <taxon>Fungi</taxon>
        <taxon>Dikarya</taxon>
        <taxon>Ascomycota</taxon>
        <taxon>Pezizomycotina</taxon>
        <taxon>Dothideomycetes</taxon>
        <taxon>Pleosporomycetidae</taxon>
        <taxon>Aulographales</taxon>
        <taxon>Aulographaceae</taxon>
    </lineage>
</organism>
<dbReference type="InterPro" id="IPR052158">
    <property type="entry name" value="INH-QAR"/>
</dbReference>
<feature type="domain" description="DJ-1/PfpI" evidence="1">
    <location>
        <begin position="14"/>
        <end position="181"/>
    </location>
</feature>
<dbReference type="InterPro" id="IPR002818">
    <property type="entry name" value="DJ-1/PfpI"/>
</dbReference>
<keyword evidence="3" id="KW-1185">Reference proteome</keyword>
<dbReference type="PANTHER" id="PTHR43130">
    <property type="entry name" value="ARAC-FAMILY TRANSCRIPTIONAL REGULATOR"/>
    <property type="match status" value="1"/>
</dbReference>
<dbReference type="Proteomes" id="UP000800041">
    <property type="component" value="Unassembled WGS sequence"/>
</dbReference>
<dbReference type="Pfam" id="PF01965">
    <property type="entry name" value="DJ-1_PfpI"/>
    <property type="match status" value="1"/>
</dbReference>
<dbReference type="PANTHER" id="PTHR43130:SF3">
    <property type="entry name" value="HTH-TYPE TRANSCRIPTIONAL REGULATOR RV1931C"/>
    <property type="match status" value="1"/>
</dbReference>
<dbReference type="EMBL" id="ML977152">
    <property type="protein sequence ID" value="KAF1987454.1"/>
    <property type="molecule type" value="Genomic_DNA"/>
</dbReference>
<evidence type="ECO:0000313" key="3">
    <source>
        <dbReference type="Proteomes" id="UP000800041"/>
    </source>
</evidence>
<gene>
    <name evidence="2" type="ORF">K402DRAFT_412108</name>
</gene>